<dbReference type="SMART" id="SM00213">
    <property type="entry name" value="UBQ"/>
    <property type="match status" value="1"/>
</dbReference>
<protein>
    <recommendedName>
        <fullName evidence="2">Ubiquitin-like domain-containing protein</fullName>
    </recommendedName>
</protein>
<feature type="region of interest" description="Disordered" evidence="1">
    <location>
        <begin position="1"/>
        <end position="33"/>
    </location>
</feature>
<comment type="caution">
    <text evidence="3">The sequence shown here is derived from an EMBL/GenBank/DDBJ whole genome shotgun (WGS) entry which is preliminary data.</text>
</comment>
<evidence type="ECO:0000259" key="2">
    <source>
        <dbReference type="PROSITE" id="PS50053"/>
    </source>
</evidence>
<dbReference type="PRINTS" id="PR00348">
    <property type="entry name" value="UBIQUITIN"/>
</dbReference>
<dbReference type="Proteomes" id="UP001189429">
    <property type="component" value="Unassembled WGS sequence"/>
</dbReference>
<sequence>MSAQLARPLRQRHADAGRPWRAAGAALDPDLPGKKPISLDTQAESTIDPLKLLIQDREGVPPDEQRLIYAGRQMEPGRKLNEYNVQDEVMIFVTFRLHGGMQNVDTEMAEDTEDTNTGLTQDTATSGLTQTLNALGMEDSGNAVADPSLARTLAELDAIEVDEEAVAIAVAAAAAAGPATLPPGLPAPGVGSARPGLPAPSPWESLIENEILQHFELAQAARSVHGPMVAPRSLDSRAEFANTLRLLAYAPSAADAWNVLGLSSLEGPDLSLNTIEARLRFAKLLGSMIDGATWPQADKTTAQQDIQSIEAAAATCFASFDTWVRERKRMRPSKLPLWRELGGQALKAVLGTAPRNTEVACTQWSSLLDISAIDASLRGRVAPVDEARLLADLAEKGDASFWDTVQTTGRPISFWAPANAAALGRLLSALLRRSTDRVPCEYVRIIAPLDLFPGCATVESICDLWWHDLLGEKWTALRRRVDFHPQPMEFVSPGPAGPRHELRGLAVFTISTSLVREPPKILDLESPVVTAAPLPTYLVDFPSTLGAEFMTVLCNHLGHSPKIGRIYRSPGHTAESPRGRVEVRFTSSTSRLNQEAVMRHARQILPTGVCFASQDLYTEPGSLIAELGHADVIASIWALCSGALFLSKSTLLLTTEATASTWQQAMDTLMRNDPDSAVYKLKWRPSRHGGRPFASPSALPARIAATRRTKQTRGTTSTVQAITDVEIKGHLHADEHALIRDLVTHLVGQTGISLTELQEDRGRRAGKWQWLAADDPAAPPGRFRLYLKDLEEVAKVRDTLHDKAVKVGMDTFRVQVFNDLEDRVSGAAAAR</sequence>
<dbReference type="Pfam" id="PF00240">
    <property type="entry name" value="ubiquitin"/>
    <property type="match status" value="1"/>
</dbReference>
<dbReference type="Gene3D" id="3.10.20.90">
    <property type="entry name" value="Phosphatidylinositol 3-kinase Catalytic Subunit, Chain A, domain 1"/>
    <property type="match status" value="1"/>
</dbReference>
<feature type="domain" description="Ubiquitin-like" evidence="2">
    <location>
        <begin position="33"/>
        <end position="100"/>
    </location>
</feature>
<dbReference type="PROSITE" id="PS50053">
    <property type="entry name" value="UBIQUITIN_2"/>
    <property type="match status" value="1"/>
</dbReference>
<gene>
    <name evidence="3" type="ORF">PCOR1329_LOCUS17657</name>
</gene>
<accession>A0ABN9R827</accession>
<dbReference type="InterPro" id="IPR019956">
    <property type="entry name" value="Ubiquitin_dom"/>
</dbReference>
<dbReference type="InterPro" id="IPR050158">
    <property type="entry name" value="Ubiquitin_ubiquitin-like"/>
</dbReference>
<evidence type="ECO:0000313" key="4">
    <source>
        <dbReference type="Proteomes" id="UP001189429"/>
    </source>
</evidence>
<proteinExistence type="predicted"/>
<dbReference type="EMBL" id="CAUYUJ010005502">
    <property type="protein sequence ID" value="CAK0813875.1"/>
    <property type="molecule type" value="Genomic_DNA"/>
</dbReference>
<organism evidence="3 4">
    <name type="scientific">Prorocentrum cordatum</name>
    <dbReference type="NCBI Taxonomy" id="2364126"/>
    <lineage>
        <taxon>Eukaryota</taxon>
        <taxon>Sar</taxon>
        <taxon>Alveolata</taxon>
        <taxon>Dinophyceae</taxon>
        <taxon>Prorocentrales</taxon>
        <taxon>Prorocentraceae</taxon>
        <taxon>Prorocentrum</taxon>
    </lineage>
</organism>
<evidence type="ECO:0000256" key="1">
    <source>
        <dbReference type="SAM" id="MobiDB-lite"/>
    </source>
</evidence>
<name>A0ABN9R827_9DINO</name>
<dbReference type="InterPro" id="IPR029071">
    <property type="entry name" value="Ubiquitin-like_domsf"/>
</dbReference>
<keyword evidence="4" id="KW-1185">Reference proteome</keyword>
<reference evidence="3" key="1">
    <citation type="submission" date="2023-10" db="EMBL/GenBank/DDBJ databases">
        <authorList>
            <person name="Chen Y."/>
            <person name="Shah S."/>
            <person name="Dougan E. K."/>
            <person name="Thang M."/>
            <person name="Chan C."/>
        </authorList>
    </citation>
    <scope>NUCLEOTIDE SEQUENCE [LARGE SCALE GENOMIC DNA]</scope>
</reference>
<dbReference type="SUPFAM" id="SSF54236">
    <property type="entry name" value="Ubiquitin-like"/>
    <property type="match status" value="1"/>
</dbReference>
<dbReference type="PANTHER" id="PTHR10666">
    <property type="entry name" value="UBIQUITIN"/>
    <property type="match status" value="1"/>
</dbReference>
<evidence type="ECO:0000313" key="3">
    <source>
        <dbReference type="EMBL" id="CAK0813875.1"/>
    </source>
</evidence>
<dbReference type="InterPro" id="IPR000626">
    <property type="entry name" value="Ubiquitin-like_dom"/>
</dbReference>